<evidence type="ECO:0000313" key="1">
    <source>
        <dbReference type="EMBL" id="BCI68794.1"/>
    </source>
</evidence>
<dbReference type="AlphaFoldDB" id="A0A6S6PUQ2"/>
<accession>A0A6S6PUQ2</accession>
<organism evidence="1 2">
    <name type="scientific">Acetobacter aceti</name>
    <dbReference type="NCBI Taxonomy" id="435"/>
    <lineage>
        <taxon>Bacteria</taxon>
        <taxon>Pseudomonadati</taxon>
        <taxon>Pseudomonadota</taxon>
        <taxon>Alphaproteobacteria</taxon>
        <taxon>Acetobacterales</taxon>
        <taxon>Acetobacteraceae</taxon>
        <taxon>Acetobacter</taxon>
        <taxon>Acetobacter subgen. Acetobacter</taxon>
    </lineage>
</organism>
<gene>
    <name evidence="1" type="ORF">AAJCM20276_34180</name>
</gene>
<dbReference type="EMBL" id="AP023326">
    <property type="protein sequence ID" value="BCI68794.1"/>
    <property type="molecule type" value="Genomic_DNA"/>
</dbReference>
<name>A0A6S6PUQ2_ACEAC</name>
<dbReference type="Proteomes" id="UP000515220">
    <property type="component" value="Chromosome"/>
</dbReference>
<proteinExistence type="predicted"/>
<reference evidence="1 2" key="1">
    <citation type="submission" date="2020-07" db="EMBL/GenBank/DDBJ databases">
        <title>Complete Genome Sequence of an acetic acid bacterium, Acetobacter aceti JCM20276.</title>
        <authorList>
            <person name="Hirose Y."/>
            <person name="Mihara H."/>
        </authorList>
    </citation>
    <scope>NUCLEOTIDE SEQUENCE [LARGE SCALE GENOMIC DNA]</scope>
    <source>
        <strain evidence="1 2">JCM20276</strain>
    </source>
</reference>
<sequence>MCMTDTEELIDLLSDYFLQKNGNPVKEELLQYIEAINTFEDLIAVDRDPRHPLWRVVPQIAMHRFGLETFQKFEPNYAADKSFVFVHPAHRHIVGSLKNSLQERWIVGKEITRALTPELINSLYGGYRWHAPYAAGCSYLGYLGQPATILPLASCSHRALRELIAYKNASRTALSKKIIVPGECLDQTMDAVIQAFHCPDVIENSRQLLDLELIDINNIYNK</sequence>
<evidence type="ECO:0000313" key="2">
    <source>
        <dbReference type="Proteomes" id="UP000515220"/>
    </source>
</evidence>
<protein>
    <submittedName>
        <fullName evidence="1">Uncharacterized protein</fullName>
    </submittedName>
</protein>